<dbReference type="Proteomes" id="UP000824189">
    <property type="component" value="Unassembled WGS sequence"/>
</dbReference>
<dbReference type="Gene3D" id="1.10.530.10">
    <property type="match status" value="1"/>
</dbReference>
<evidence type="ECO:0000256" key="1">
    <source>
        <dbReference type="SAM" id="MobiDB-lite"/>
    </source>
</evidence>
<gene>
    <name evidence="4" type="ORF">H9867_08250</name>
</gene>
<dbReference type="Pfam" id="PF13406">
    <property type="entry name" value="SLT_2"/>
    <property type="match status" value="1"/>
</dbReference>
<evidence type="ECO:0000259" key="3">
    <source>
        <dbReference type="Pfam" id="PF13406"/>
    </source>
</evidence>
<proteinExistence type="predicted"/>
<comment type="caution">
    <text evidence="4">The sequence shown here is derived from an EMBL/GenBank/DDBJ whole genome shotgun (WGS) entry which is preliminary data.</text>
</comment>
<evidence type="ECO:0000313" key="5">
    <source>
        <dbReference type="Proteomes" id="UP000824189"/>
    </source>
</evidence>
<name>A0A9D1URL7_9CORY</name>
<keyword evidence="2" id="KW-1133">Transmembrane helix</keyword>
<dbReference type="GO" id="GO:0009253">
    <property type="term" value="P:peptidoglycan catabolic process"/>
    <property type="evidence" value="ECO:0007669"/>
    <property type="project" value="TreeGrafter"/>
</dbReference>
<keyword evidence="2" id="KW-0472">Membrane</keyword>
<evidence type="ECO:0000313" key="4">
    <source>
        <dbReference type="EMBL" id="HIW96451.1"/>
    </source>
</evidence>
<reference evidence="4" key="1">
    <citation type="journal article" date="2021" name="PeerJ">
        <title>Extensive microbial diversity within the chicken gut microbiome revealed by metagenomics and culture.</title>
        <authorList>
            <person name="Gilroy R."/>
            <person name="Ravi A."/>
            <person name="Getino M."/>
            <person name="Pursley I."/>
            <person name="Horton D.L."/>
            <person name="Alikhan N.F."/>
            <person name="Baker D."/>
            <person name="Gharbi K."/>
            <person name="Hall N."/>
            <person name="Watson M."/>
            <person name="Adriaenssens E.M."/>
            <person name="Foster-Nyarko E."/>
            <person name="Jarju S."/>
            <person name="Secka A."/>
            <person name="Antonio M."/>
            <person name="Oren A."/>
            <person name="Chaudhuri R.R."/>
            <person name="La Ragione R."/>
            <person name="Hildebrand F."/>
            <person name="Pallen M.J."/>
        </authorList>
    </citation>
    <scope>NUCLEOTIDE SEQUENCE</scope>
    <source>
        <strain evidence="4">4376</strain>
    </source>
</reference>
<organism evidence="4 5">
    <name type="scientific">Candidatus Corynebacterium gallistercoris</name>
    <dbReference type="NCBI Taxonomy" id="2838530"/>
    <lineage>
        <taxon>Bacteria</taxon>
        <taxon>Bacillati</taxon>
        <taxon>Actinomycetota</taxon>
        <taxon>Actinomycetes</taxon>
        <taxon>Mycobacteriales</taxon>
        <taxon>Corynebacteriaceae</taxon>
        <taxon>Corynebacterium</taxon>
    </lineage>
</organism>
<protein>
    <submittedName>
        <fullName evidence="4">Lytic murein transglycosylase</fullName>
        <ecNumber evidence="4">2.4.-.-</ecNumber>
    </submittedName>
</protein>
<keyword evidence="2" id="KW-0812">Transmembrane</keyword>
<dbReference type="AlphaFoldDB" id="A0A9D1URL7"/>
<dbReference type="PANTHER" id="PTHR30163:SF8">
    <property type="entry name" value="LYTIC MUREIN TRANSGLYCOSYLASE"/>
    <property type="match status" value="1"/>
</dbReference>
<dbReference type="InterPro" id="IPR031304">
    <property type="entry name" value="SLT_2"/>
</dbReference>
<dbReference type="SUPFAM" id="SSF53955">
    <property type="entry name" value="Lysozyme-like"/>
    <property type="match status" value="1"/>
</dbReference>
<dbReference type="InterPro" id="IPR043426">
    <property type="entry name" value="MltB-like"/>
</dbReference>
<evidence type="ECO:0000256" key="2">
    <source>
        <dbReference type="SAM" id="Phobius"/>
    </source>
</evidence>
<feature type="domain" description="Transglycosylase SLT" evidence="3">
    <location>
        <begin position="221"/>
        <end position="269"/>
    </location>
</feature>
<accession>A0A9D1URL7</accession>
<dbReference type="CDD" id="cd13399">
    <property type="entry name" value="Slt35-like"/>
    <property type="match status" value="1"/>
</dbReference>
<dbReference type="PANTHER" id="PTHR30163">
    <property type="entry name" value="MEMBRANE-BOUND LYTIC MUREIN TRANSGLYCOSYLASE B"/>
    <property type="match status" value="1"/>
</dbReference>
<dbReference type="GO" id="GO:0008933">
    <property type="term" value="F:peptidoglycan lytic transglycosylase activity"/>
    <property type="evidence" value="ECO:0007669"/>
    <property type="project" value="TreeGrafter"/>
</dbReference>
<dbReference type="GO" id="GO:0016757">
    <property type="term" value="F:glycosyltransferase activity"/>
    <property type="evidence" value="ECO:0007669"/>
    <property type="project" value="UniProtKB-KW"/>
</dbReference>
<keyword evidence="4" id="KW-0808">Transferase</keyword>
<feature type="region of interest" description="Disordered" evidence="1">
    <location>
        <begin position="1"/>
        <end position="24"/>
    </location>
</feature>
<sequence>MKKKHGRVPQPKRTPANRASVNRTSRYIPPADRAVFDAHRHTGKPNRGLLGGCGFFVVVIALIGIIALVGFLVVGLANQEAPEPERIPVPADVPPAAAQPAPDIDIHAPGRTSEQLIDWAAPISEETGIPLQALIAYGNAEVIARQNRPECNITWNTLAGLGYVETRHGTYDGKNFGAASLQENGIAEPHIVGPQLNGQGFAKVEDTDGGEVDGDPDFDRAVGPMQFIPESWSRYGIDADGDGATNPHSIDDAAASAVRLLCDHQRDLGTPEGWTRAIRGYNQSTEYVLNVRDAAANYALGQRPL</sequence>
<feature type="transmembrane region" description="Helical" evidence="2">
    <location>
        <begin position="49"/>
        <end position="77"/>
    </location>
</feature>
<reference evidence="4" key="2">
    <citation type="submission" date="2021-04" db="EMBL/GenBank/DDBJ databases">
        <authorList>
            <person name="Gilroy R."/>
        </authorList>
    </citation>
    <scope>NUCLEOTIDE SEQUENCE</scope>
    <source>
        <strain evidence="4">4376</strain>
    </source>
</reference>
<keyword evidence="4" id="KW-0328">Glycosyltransferase</keyword>
<dbReference type="EMBL" id="DXFZ01000100">
    <property type="protein sequence ID" value="HIW96451.1"/>
    <property type="molecule type" value="Genomic_DNA"/>
</dbReference>
<dbReference type="EC" id="2.4.-.-" evidence="4"/>
<dbReference type="InterPro" id="IPR023346">
    <property type="entry name" value="Lysozyme-like_dom_sf"/>
</dbReference>